<dbReference type="PRINTS" id="PR00031">
    <property type="entry name" value="HTHREPRESSR"/>
</dbReference>
<evidence type="ECO:0000256" key="6">
    <source>
        <dbReference type="RuleBase" id="RU000682"/>
    </source>
</evidence>
<name>A0AAD9R3D6_ACRCE</name>
<accession>A0AAD9R3D6</accession>
<dbReference type="GO" id="GO:0000978">
    <property type="term" value="F:RNA polymerase II cis-regulatory region sequence-specific DNA binding"/>
    <property type="evidence" value="ECO:0007669"/>
    <property type="project" value="TreeGrafter"/>
</dbReference>
<evidence type="ECO:0000259" key="7">
    <source>
        <dbReference type="PROSITE" id="PS50071"/>
    </source>
</evidence>
<evidence type="ECO:0000256" key="1">
    <source>
        <dbReference type="ARBA" id="ARBA00004123"/>
    </source>
</evidence>
<evidence type="ECO:0000256" key="4">
    <source>
        <dbReference type="ARBA" id="ARBA00023242"/>
    </source>
</evidence>
<dbReference type="InterPro" id="IPR009057">
    <property type="entry name" value="Homeodomain-like_sf"/>
</dbReference>
<dbReference type="InterPro" id="IPR017970">
    <property type="entry name" value="Homeobox_CS"/>
</dbReference>
<dbReference type="SMART" id="SM00389">
    <property type="entry name" value="HOX"/>
    <property type="match status" value="1"/>
</dbReference>
<organism evidence="8 9">
    <name type="scientific">Acropora cervicornis</name>
    <name type="common">Staghorn coral</name>
    <dbReference type="NCBI Taxonomy" id="6130"/>
    <lineage>
        <taxon>Eukaryota</taxon>
        <taxon>Metazoa</taxon>
        <taxon>Cnidaria</taxon>
        <taxon>Anthozoa</taxon>
        <taxon>Hexacorallia</taxon>
        <taxon>Scleractinia</taxon>
        <taxon>Astrocoeniina</taxon>
        <taxon>Acroporidae</taxon>
        <taxon>Acropora</taxon>
    </lineage>
</organism>
<reference evidence="8" key="1">
    <citation type="journal article" date="2023" name="G3 (Bethesda)">
        <title>Whole genome assembly and annotation of the endangered Caribbean coral Acropora cervicornis.</title>
        <authorList>
            <person name="Selwyn J.D."/>
            <person name="Vollmer S.V."/>
        </authorList>
    </citation>
    <scope>NUCLEOTIDE SEQUENCE</scope>
    <source>
        <strain evidence="8">K2</strain>
    </source>
</reference>
<evidence type="ECO:0000256" key="5">
    <source>
        <dbReference type="PROSITE-ProRule" id="PRU00108"/>
    </source>
</evidence>
<dbReference type="GO" id="GO:0000981">
    <property type="term" value="F:DNA-binding transcription factor activity, RNA polymerase II-specific"/>
    <property type="evidence" value="ECO:0007669"/>
    <property type="project" value="InterPro"/>
</dbReference>
<dbReference type="InterPro" id="IPR020479">
    <property type="entry name" value="HD_metazoa"/>
</dbReference>
<dbReference type="SUPFAM" id="SSF46689">
    <property type="entry name" value="Homeodomain-like"/>
    <property type="match status" value="1"/>
</dbReference>
<dbReference type="Gene3D" id="1.10.10.60">
    <property type="entry name" value="Homeodomain-like"/>
    <property type="match status" value="1"/>
</dbReference>
<dbReference type="PANTHER" id="PTHR24339">
    <property type="entry name" value="HOMEOBOX PROTEIN EMX-RELATED"/>
    <property type="match status" value="1"/>
</dbReference>
<dbReference type="InterPro" id="IPR050877">
    <property type="entry name" value="EMX-VAX-Noto_Homeobox_TFs"/>
</dbReference>
<dbReference type="EMBL" id="JARQWQ010000004">
    <property type="protein sequence ID" value="KAK2572379.1"/>
    <property type="molecule type" value="Genomic_DNA"/>
</dbReference>
<protein>
    <submittedName>
        <fullName evidence="8">Homeobox protein not2</fullName>
    </submittedName>
</protein>
<sequence length="227" mass="25885">MQPDYPASSLWNSLTQNWSRASFASSPFQPVPGLQSEGARAIGTANSTWESQNSFGDSLLIQSQQSACAIPTALPSNYVQSMENHYCFQSSQSQDVISLRQNPYRVVDHEARIFGPTELDFRQHLLETSASNRSGETLADSRPSKATETRGLRFIDDKVMRPQRGRTVFSAKQLLDLEKIFATDQYISGQQRRRLSSHLGLTETQVRVWFQNRRIKWRKKLERKTKA</sequence>
<reference evidence="8" key="2">
    <citation type="journal article" date="2023" name="Science">
        <title>Genomic signatures of disease resistance in endangered staghorn corals.</title>
        <authorList>
            <person name="Vollmer S.V."/>
            <person name="Selwyn J.D."/>
            <person name="Despard B.A."/>
            <person name="Roesel C.L."/>
        </authorList>
    </citation>
    <scope>NUCLEOTIDE SEQUENCE</scope>
    <source>
        <strain evidence="8">K2</strain>
    </source>
</reference>
<dbReference type="InterPro" id="IPR000047">
    <property type="entry name" value="HTH_motif"/>
</dbReference>
<dbReference type="PRINTS" id="PR00024">
    <property type="entry name" value="HOMEOBOX"/>
</dbReference>
<keyword evidence="9" id="KW-1185">Reference proteome</keyword>
<evidence type="ECO:0000313" key="9">
    <source>
        <dbReference type="Proteomes" id="UP001249851"/>
    </source>
</evidence>
<dbReference type="PROSITE" id="PS50071">
    <property type="entry name" value="HOMEOBOX_2"/>
    <property type="match status" value="1"/>
</dbReference>
<dbReference type="Pfam" id="PF00046">
    <property type="entry name" value="Homeodomain"/>
    <property type="match status" value="1"/>
</dbReference>
<keyword evidence="2 5" id="KW-0238">DNA-binding</keyword>
<evidence type="ECO:0000313" key="8">
    <source>
        <dbReference type="EMBL" id="KAK2572379.1"/>
    </source>
</evidence>
<evidence type="ECO:0000256" key="3">
    <source>
        <dbReference type="ARBA" id="ARBA00023155"/>
    </source>
</evidence>
<gene>
    <name evidence="8" type="ORF">P5673_002618</name>
</gene>
<comment type="caution">
    <text evidence="8">The sequence shown here is derived from an EMBL/GenBank/DDBJ whole genome shotgun (WGS) entry which is preliminary data.</text>
</comment>
<dbReference type="InterPro" id="IPR001356">
    <property type="entry name" value="HD"/>
</dbReference>
<comment type="subcellular location">
    <subcellularLocation>
        <location evidence="1 5 6">Nucleus</location>
    </subcellularLocation>
</comment>
<keyword evidence="4 5" id="KW-0539">Nucleus</keyword>
<dbReference type="PANTHER" id="PTHR24339:SF28">
    <property type="entry name" value="E5-RELATED"/>
    <property type="match status" value="1"/>
</dbReference>
<keyword evidence="3 5" id="KW-0371">Homeobox</keyword>
<dbReference type="CDD" id="cd00086">
    <property type="entry name" value="homeodomain"/>
    <property type="match status" value="1"/>
</dbReference>
<dbReference type="Proteomes" id="UP001249851">
    <property type="component" value="Unassembled WGS sequence"/>
</dbReference>
<dbReference type="GO" id="GO:0005634">
    <property type="term" value="C:nucleus"/>
    <property type="evidence" value="ECO:0007669"/>
    <property type="project" value="UniProtKB-SubCell"/>
</dbReference>
<evidence type="ECO:0000256" key="2">
    <source>
        <dbReference type="ARBA" id="ARBA00023125"/>
    </source>
</evidence>
<proteinExistence type="predicted"/>
<feature type="domain" description="Homeobox" evidence="7">
    <location>
        <begin position="160"/>
        <end position="220"/>
    </location>
</feature>
<dbReference type="PROSITE" id="PS00027">
    <property type="entry name" value="HOMEOBOX_1"/>
    <property type="match status" value="1"/>
</dbReference>
<dbReference type="AlphaFoldDB" id="A0AAD9R3D6"/>
<feature type="DNA-binding region" description="Homeobox" evidence="5">
    <location>
        <begin position="162"/>
        <end position="221"/>
    </location>
</feature>